<protein>
    <recommendedName>
        <fullName evidence="7">Cationic amino acid transporter C-terminal domain-containing protein</fullName>
    </recommendedName>
</protein>
<feature type="transmembrane region" description="Helical" evidence="6">
    <location>
        <begin position="206"/>
        <end position="229"/>
    </location>
</feature>
<keyword evidence="3 6" id="KW-1133">Transmembrane helix</keyword>
<organism evidence="8">
    <name type="scientific">Aphanomyces invadans</name>
    <dbReference type="NCBI Taxonomy" id="157072"/>
    <lineage>
        <taxon>Eukaryota</taxon>
        <taxon>Sar</taxon>
        <taxon>Stramenopiles</taxon>
        <taxon>Oomycota</taxon>
        <taxon>Saprolegniomycetes</taxon>
        <taxon>Saprolegniales</taxon>
        <taxon>Verrucalvaceae</taxon>
        <taxon>Aphanomyces</taxon>
    </lineage>
</organism>
<dbReference type="GO" id="GO:0015171">
    <property type="term" value="F:amino acid transmembrane transporter activity"/>
    <property type="evidence" value="ECO:0007669"/>
    <property type="project" value="TreeGrafter"/>
</dbReference>
<dbReference type="Pfam" id="PF13520">
    <property type="entry name" value="AA_permease_2"/>
    <property type="match status" value="1"/>
</dbReference>
<evidence type="ECO:0000256" key="1">
    <source>
        <dbReference type="ARBA" id="ARBA00004141"/>
    </source>
</evidence>
<evidence type="ECO:0000256" key="3">
    <source>
        <dbReference type="ARBA" id="ARBA00022989"/>
    </source>
</evidence>
<dbReference type="STRING" id="157072.A0A024U8A0"/>
<dbReference type="Pfam" id="PF13906">
    <property type="entry name" value="AA_permease_C"/>
    <property type="match status" value="1"/>
</dbReference>
<dbReference type="GO" id="GO:0016020">
    <property type="term" value="C:membrane"/>
    <property type="evidence" value="ECO:0007669"/>
    <property type="project" value="UniProtKB-SubCell"/>
</dbReference>
<proteinExistence type="predicted"/>
<gene>
    <name evidence="8" type="ORF">H310_05921</name>
</gene>
<feature type="transmembrane region" description="Helical" evidence="6">
    <location>
        <begin position="517"/>
        <end position="537"/>
    </location>
</feature>
<dbReference type="eggNOG" id="KOG1286">
    <property type="taxonomic scope" value="Eukaryota"/>
</dbReference>
<comment type="subcellular location">
    <subcellularLocation>
        <location evidence="1">Membrane</location>
        <topology evidence="1">Multi-pass membrane protein</topology>
    </subcellularLocation>
</comment>
<dbReference type="OrthoDB" id="5982228at2759"/>
<accession>A0A024U8A0</accession>
<dbReference type="Gene3D" id="1.20.1740.10">
    <property type="entry name" value="Amino acid/polyamine transporter I"/>
    <property type="match status" value="1"/>
</dbReference>
<feature type="transmembrane region" description="Helical" evidence="6">
    <location>
        <begin position="249"/>
        <end position="268"/>
    </location>
</feature>
<feature type="transmembrane region" description="Helical" evidence="6">
    <location>
        <begin position="124"/>
        <end position="144"/>
    </location>
</feature>
<evidence type="ECO:0000256" key="4">
    <source>
        <dbReference type="ARBA" id="ARBA00023136"/>
    </source>
</evidence>
<feature type="domain" description="Cationic amino acid transporter C-terminal" evidence="7">
    <location>
        <begin position="518"/>
        <end position="568"/>
    </location>
</feature>
<feature type="transmembrane region" description="Helical" evidence="6">
    <location>
        <begin position="549"/>
        <end position="565"/>
    </location>
</feature>
<feature type="transmembrane region" description="Helical" evidence="6">
    <location>
        <begin position="94"/>
        <end position="112"/>
    </location>
</feature>
<sequence length="613" mass="65231">MAAPSSKVEQARRRPSCQYSGAFHRRMGALDNMFRTKPLAVIHAEEKKEELPRELGLWDLIAIGIGGTVGSGVFATTGDIISGAAGGGAGPAAFISWTLAGLSCILSGFAYMEMSSLIPSSGSTYAYSYHALGELPAFIAAWLLTLEYGMSGAGVARSWATKVQEWAEEGGGDYAFLNLQNTNVLALAIMLLSVIILLAGIRFGKLFINIVTTTKVGVVIFIIVAGLAATKSDNLSPFIPPRNEETGLFGFQGVMLGASQAFFGFVGFDEVCCLAAEAKNPRKIMPRAVIGVILGTMFLSCFASLALSGMVPADVYSNLPYNMGNDSGGNPRGNLTYFSFPGAFGYVGYSAAQVIVHIGEVGTMPVVVLISFLAQPRLMYAMSVDGLLPEIFGRVDGKGNLFWCTVISGAFFTVVAFVIPFGDIWNMVSIGILISFIMTNASLIIVRTRDAAPGTSQKLTGAAVLVALAAMFTFQKGYVDGSSTAALVISIVLFVLTFAIGGVIFAKCPQNVSDGDLFRAPLVPFVPLFSILVNWLLVAQMAEKDILRAFIWIGAAIITYFLYGFRHSEGRKGWSTVLHHGVLGLNEVRPSMSSMMSGDVKKSLLSPEPTAKA</sequence>
<dbReference type="RefSeq" id="XP_008869010.1">
    <property type="nucleotide sequence ID" value="XM_008870788.1"/>
</dbReference>
<feature type="region of interest" description="Disordered" evidence="5">
    <location>
        <begin position="594"/>
        <end position="613"/>
    </location>
</feature>
<dbReference type="VEuPathDB" id="FungiDB:H310_05921"/>
<feature type="transmembrane region" description="Helical" evidence="6">
    <location>
        <begin position="55"/>
        <end position="74"/>
    </location>
</feature>
<dbReference type="EMBL" id="KI913961">
    <property type="protein sequence ID" value="ETW02405.1"/>
    <property type="molecule type" value="Genomic_DNA"/>
</dbReference>
<dbReference type="AlphaFoldDB" id="A0A024U8A0"/>
<dbReference type="InterPro" id="IPR029485">
    <property type="entry name" value="CAT_C"/>
</dbReference>
<keyword evidence="4 6" id="KW-0472">Membrane</keyword>
<dbReference type="InterPro" id="IPR002293">
    <property type="entry name" value="AA/rel_permease1"/>
</dbReference>
<evidence type="ECO:0000256" key="2">
    <source>
        <dbReference type="ARBA" id="ARBA00022692"/>
    </source>
</evidence>
<feature type="transmembrane region" description="Helical" evidence="6">
    <location>
        <begin position="354"/>
        <end position="374"/>
    </location>
</feature>
<name>A0A024U8A0_9STRA</name>
<feature type="transmembrane region" description="Helical" evidence="6">
    <location>
        <begin position="459"/>
        <end position="479"/>
    </location>
</feature>
<reference evidence="8" key="1">
    <citation type="submission" date="2013-12" db="EMBL/GenBank/DDBJ databases">
        <title>The Genome Sequence of Aphanomyces invadans NJM9701.</title>
        <authorList>
            <consortium name="The Broad Institute Genomics Platform"/>
            <person name="Russ C."/>
            <person name="Tyler B."/>
            <person name="van West P."/>
            <person name="Dieguez-Uribeondo J."/>
            <person name="Young S.K."/>
            <person name="Zeng Q."/>
            <person name="Gargeya S."/>
            <person name="Fitzgerald M."/>
            <person name="Abouelleil A."/>
            <person name="Alvarado L."/>
            <person name="Chapman S.B."/>
            <person name="Gainer-Dewar J."/>
            <person name="Goldberg J."/>
            <person name="Griggs A."/>
            <person name="Gujja S."/>
            <person name="Hansen M."/>
            <person name="Howarth C."/>
            <person name="Imamovic A."/>
            <person name="Ireland A."/>
            <person name="Larimer J."/>
            <person name="McCowan C."/>
            <person name="Murphy C."/>
            <person name="Pearson M."/>
            <person name="Poon T.W."/>
            <person name="Priest M."/>
            <person name="Roberts A."/>
            <person name="Saif S."/>
            <person name="Shea T."/>
            <person name="Sykes S."/>
            <person name="Wortman J."/>
            <person name="Nusbaum C."/>
            <person name="Birren B."/>
        </authorList>
    </citation>
    <scope>NUCLEOTIDE SEQUENCE [LARGE SCALE GENOMIC DNA]</scope>
    <source>
        <strain evidence="8">NJM9701</strain>
    </source>
</reference>
<keyword evidence="2 6" id="KW-0812">Transmembrane</keyword>
<evidence type="ECO:0000259" key="7">
    <source>
        <dbReference type="Pfam" id="PF13906"/>
    </source>
</evidence>
<dbReference type="PANTHER" id="PTHR43243:SF82">
    <property type="entry name" value="CATIONIC AMINO ACID TRANSPORTER C-TERMINAL DOMAIN-CONTAINING PROTEIN"/>
    <property type="match status" value="1"/>
</dbReference>
<dbReference type="PANTHER" id="PTHR43243">
    <property type="entry name" value="INNER MEMBRANE TRANSPORTER YGJI-RELATED"/>
    <property type="match status" value="1"/>
</dbReference>
<feature type="transmembrane region" description="Helical" evidence="6">
    <location>
        <begin position="288"/>
        <end position="311"/>
    </location>
</feature>
<dbReference type="GeneID" id="20082971"/>
<feature type="transmembrane region" description="Helical" evidence="6">
    <location>
        <begin position="401"/>
        <end position="421"/>
    </location>
</feature>
<evidence type="ECO:0000256" key="5">
    <source>
        <dbReference type="SAM" id="MobiDB-lite"/>
    </source>
</evidence>
<evidence type="ECO:0000256" key="6">
    <source>
        <dbReference type="SAM" id="Phobius"/>
    </source>
</evidence>
<feature type="transmembrane region" description="Helical" evidence="6">
    <location>
        <begin position="427"/>
        <end position="447"/>
    </location>
</feature>
<evidence type="ECO:0000313" key="8">
    <source>
        <dbReference type="EMBL" id="ETW02405.1"/>
    </source>
</evidence>
<feature type="transmembrane region" description="Helical" evidence="6">
    <location>
        <begin position="184"/>
        <end position="201"/>
    </location>
</feature>
<feature type="transmembrane region" description="Helical" evidence="6">
    <location>
        <begin position="485"/>
        <end position="505"/>
    </location>
</feature>